<dbReference type="Proteomes" id="UP000050360">
    <property type="component" value="Unassembled WGS sequence"/>
</dbReference>
<name>A0A0N8KR42_9EURY</name>
<reference evidence="1 2" key="1">
    <citation type="submission" date="2015-09" db="EMBL/GenBank/DDBJ databases">
        <title>A metagenomics-based metabolic model of nitrate-dependent anaerobic oxidation of methane by Methanoperedens-like archaea.</title>
        <authorList>
            <person name="Arshad A."/>
            <person name="Speth D.R."/>
            <person name="De Graaf R.M."/>
            <person name="Op Den Camp H.J."/>
            <person name="Jetten M.S."/>
            <person name="Welte C.U."/>
        </authorList>
    </citation>
    <scope>NUCLEOTIDE SEQUENCE [LARGE SCALE GENOMIC DNA]</scope>
</reference>
<proteinExistence type="predicted"/>
<evidence type="ECO:0000313" key="2">
    <source>
        <dbReference type="Proteomes" id="UP000050360"/>
    </source>
</evidence>
<sequence>MSKLKKRELERKGQKKQKILDTKLMGEHLGDLTKKEVEVAELPEE</sequence>
<organism evidence="1 2">
    <name type="scientific">Candidatus Methanoperedens nitratireducens</name>
    <dbReference type="NCBI Taxonomy" id="1392998"/>
    <lineage>
        <taxon>Archaea</taxon>
        <taxon>Methanobacteriati</taxon>
        <taxon>Methanobacteriota</taxon>
        <taxon>Stenosarchaea group</taxon>
        <taxon>Methanomicrobia</taxon>
        <taxon>Methanosarcinales</taxon>
        <taxon>ANME-2 cluster</taxon>
        <taxon>Candidatus Methanoperedentaceae</taxon>
        <taxon>Candidatus Methanoperedens</taxon>
    </lineage>
</organism>
<dbReference type="AlphaFoldDB" id="A0A0N8KR42"/>
<protein>
    <submittedName>
        <fullName evidence="1">Uncharacterized protein</fullName>
    </submittedName>
</protein>
<gene>
    <name evidence="1" type="ORF">MPEBLZ_01537</name>
</gene>
<accession>A0A0N8KR42</accession>
<dbReference type="EMBL" id="LKCM01000121">
    <property type="protein sequence ID" value="KPQ43890.1"/>
    <property type="molecule type" value="Genomic_DNA"/>
</dbReference>
<comment type="caution">
    <text evidence="1">The sequence shown here is derived from an EMBL/GenBank/DDBJ whole genome shotgun (WGS) entry which is preliminary data.</text>
</comment>
<evidence type="ECO:0000313" key="1">
    <source>
        <dbReference type="EMBL" id="KPQ43890.1"/>
    </source>
</evidence>